<dbReference type="GO" id="GO:0005737">
    <property type="term" value="C:cytoplasm"/>
    <property type="evidence" value="ECO:0000318"/>
    <property type="project" value="GO_Central"/>
</dbReference>
<feature type="region of interest" description="Disordered" evidence="5">
    <location>
        <begin position="211"/>
        <end position="261"/>
    </location>
</feature>
<evidence type="ECO:0000256" key="3">
    <source>
        <dbReference type="ARBA" id="ARBA00022833"/>
    </source>
</evidence>
<gene>
    <name evidence="8" type="ORF">NEMVEDRAFT_v1g244664</name>
</gene>
<dbReference type="InParanoid" id="A7SEB0"/>
<dbReference type="InterPro" id="IPR017907">
    <property type="entry name" value="Znf_RING_CS"/>
</dbReference>
<evidence type="ECO:0000259" key="6">
    <source>
        <dbReference type="PROSITE" id="PS50089"/>
    </source>
</evidence>
<evidence type="ECO:0000313" key="8">
    <source>
        <dbReference type="EMBL" id="EDO38005.1"/>
    </source>
</evidence>
<dbReference type="OMA" id="DESLICP"/>
<dbReference type="SMART" id="SM00184">
    <property type="entry name" value="RING"/>
    <property type="match status" value="1"/>
</dbReference>
<dbReference type="AlphaFoldDB" id="A7SEB0"/>
<dbReference type="PROSITE" id="PS50145">
    <property type="entry name" value="ZF_TRAF"/>
    <property type="match status" value="1"/>
</dbReference>
<dbReference type="EMBL" id="DS469635">
    <property type="protein sequence ID" value="EDO38005.1"/>
    <property type="molecule type" value="Genomic_DNA"/>
</dbReference>
<dbReference type="GO" id="GO:0043122">
    <property type="term" value="P:regulation of canonical NF-kappaB signal transduction"/>
    <property type="evidence" value="ECO:0000318"/>
    <property type="project" value="GO_Central"/>
</dbReference>
<keyword evidence="3 4" id="KW-0862">Zinc</keyword>
<dbReference type="STRING" id="45351.A7SEB0"/>
<protein>
    <submittedName>
        <fullName evidence="8">Uncharacterized protein</fullName>
    </submittedName>
</protein>
<dbReference type="KEGG" id="nve:5509546"/>
<keyword evidence="2 4" id="KW-0863">Zinc-finger</keyword>
<dbReference type="eggNOG" id="KOG0297">
    <property type="taxonomic scope" value="Eukaryota"/>
</dbReference>
<dbReference type="PROSITE" id="PS00518">
    <property type="entry name" value="ZF_RING_1"/>
    <property type="match status" value="1"/>
</dbReference>
<evidence type="ECO:0000256" key="2">
    <source>
        <dbReference type="ARBA" id="ARBA00022771"/>
    </source>
</evidence>
<dbReference type="PhylomeDB" id="A7SEB0"/>
<dbReference type="GO" id="GO:0008270">
    <property type="term" value="F:zinc ion binding"/>
    <property type="evidence" value="ECO:0007669"/>
    <property type="project" value="UniProtKB-KW"/>
</dbReference>
<feature type="compositionally biased region" description="Polar residues" evidence="5">
    <location>
        <begin position="211"/>
        <end position="228"/>
    </location>
</feature>
<feature type="domain" description="TRAF-type" evidence="7">
    <location>
        <begin position="97"/>
        <end position="144"/>
    </location>
</feature>
<dbReference type="PROSITE" id="PS50089">
    <property type="entry name" value="ZF_RING_2"/>
    <property type="match status" value="1"/>
</dbReference>
<proteinExistence type="predicted"/>
<dbReference type="InterPro" id="IPR013083">
    <property type="entry name" value="Znf_RING/FYVE/PHD"/>
</dbReference>
<sequence length="299" mass="34379">MGVDLEYFDDPVPSEFLCSYCRKVYLHPLVTGCGHVLCTKCYNKRSKKHLGCPLCGKSMGEGKASDLDPMWRRRYERIHVNCTKGCEQLITIRDLEAHLKGSCPLTRTICPNSGCNKKSRRRDLPLHLSKCEYREVECEGCGHKTRLVDLRMHQIVKKCTRRKNLHMIVQNRRAMDAAVREHRIHLQGETFKRELQERDLEKMKMWDTIMRNNPNRPASVTPSTSRSHMSGGDLAVATSPGPHPGHWQPPRSRVSTPGRPHSPLDTAKLCLHCNKLFLEEANHDEACRWHQGVRMLLRS</sequence>
<name>A7SEB0_NEMVE</name>
<dbReference type="InterPro" id="IPR001841">
    <property type="entry name" value="Znf_RING"/>
</dbReference>
<dbReference type="HOGENOM" id="CLU_842652_0_0_1"/>
<accession>A7SEB0</accession>
<dbReference type="FunFam" id="3.30.40.10:FF:000323">
    <property type="entry name" value="TNF receptor-associated factor"/>
    <property type="match status" value="1"/>
</dbReference>
<dbReference type="OrthoDB" id="9049620at2759"/>
<dbReference type="Pfam" id="PF02176">
    <property type="entry name" value="zf-TRAF"/>
    <property type="match status" value="1"/>
</dbReference>
<keyword evidence="9" id="KW-1185">Reference proteome</keyword>
<evidence type="ECO:0000313" key="9">
    <source>
        <dbReference type="Proteomes" id="UP000001593"/>
    </source>
</evidence>
<feature type="domain" description="RING-type" evidence="6">
    <location>
        <begin position="18"/>
        <end position="55"/>
    </location>
</feature>
<organism evidence="8 9">
    <name type="scientific">Nematostella vectensis</name>
    <name type="common">Starlet sea anemone</name>
    <dbReference type="NCBI Taxonomy" id="45351"/>
    <lineage>
        <taxon>Eukaryota</taxon>
        <taxon>Metazoa</taxon>
        <taxon>Cnidaria</taxon>
        <taxon>Anthozoa</taxon>
        <taxon>Hexacorallia</taxon>
        <taxon>Actiniaria</taxon>
        <taxon>Edwardsiidae</taxon>
        <taxon>Nematostella</taxon>
    </lineage>
</organism>
<feature type="zinc finger region" description="TRAF-type" evidence="4">
    <location>
        <begin position="97"/>
        <end position="144"/>
    </location>
</feature>
<dbReference type="Gene3D" id="3.30.40.10">
    <property type="entry name" value="Zinc/RING finger domain, C3HC4 (zinc finger)"/>
    <property type="match status" value="2"/>
</dbReference>
<dbReference type="InterPro" id="IPR001293">
    <property type="entry name" value="Znf_TRAF"/>
</dbReference>
<dbReference type="PANTHER" id="PTHR10131:SF157">
    <property type="entry name" value="RECEPTOR-ASSOCIATED FACTOR, PUTATIVE-RELATED"/>
    <property type="match status" value="1"/>
</dbReference>
<evidence type="ECO:0000256" key="5">
    <source>
        <dbReference type="SAM" id="MobiDB-lite"/>
    </source>
</evidence>
<evidence type="ECO:0000259" key="7">
    <source>
        <dbReference type="PROSITE" id="PS50145"/>
    </source>
</evidence>
<dbReference type="GO" id="GO:0035591">
    <property type="term" value="F:signaling adaptor activity"/>
    <property type="evidence" value="ECO:0000318"/>
    <property type="project" value="GO_Central"/>
</dbReference>
<keyword evidence="1 4" id="KW-0479">Metal-binding</keyword>
<dbReference type="GO" id="GO:0007166">
    <property type="term" value="P:cell surface receptor signaling pathway"/>
    <property type="evidence" value="ECO:0000318"/>
    <property type="project" value="GO_Central"/>
</dbReference>
<dbReference type="Pfam" id="PF14447">
    <property type="entry name" value="Prok-RING_4"/>
    <property type="match status" value="1"/>
</dbReference>
<evidence type="ECO:0000256" key="4">
    <source>
        <dbReference type="PROSITE-ProRule" id="PRU00207"/>
    </source>
</evidence>
<dbReference type="Proteomes" id="UP000001593">
    <property type="component" value="Unassembled WGS sequence"/>
</dbReference>
<dbReference type="SUPFAM" id="SSF57850">
    <property type="entry name" value="RING/U-box"/>
    <property type="match status" value="1"/>
</dbReference>
<reference evidence="8 9" key="1">
    <citation type="journal article" date="2007" name="Science">
        <title>Sea anemone genome reveals ancestral eumetazoan gene repertoire and genomic organization.</title>
        <authorList>
            <person name="Putnam N.H."/>
            <person name="Srivastava M."/>
            <person name="Hellsten U."/>
            <person name="Dirks B."/>
            <person name="Chapman J."/>
            <person name="Salamov A."/>
            <person name="Terry A."/>
            <person name="Shapiro H."/>
            <person name="Lindquist E."/>
            <person name="Kapitonov V.V."/>
            <person name="Jurka J."/>
            <person name="Genikhovich G."/>
            <person name="Grigoriev I.V."/>
            <person name="Lucas S.M."/>
            <person name="Steele R.E."/>
            <person name="Finnerty J.R."/>
            <person name="Technau U."/>
            <person name="Martindale M.Q."/>
            <person name="Rokhsar D.S."/>
        </authorList>
    </citation>
    <scope>NUCLEOTIDE SEQUENCE [LARGE SCALE GENOMIC DNA]</scope>
    <source>
        <strain evidence="9">CH2 X CH6</strain>
    </source>
</reference>
<evidence type="ECO:0000256" key="1">
    <source>
        <dbReference type="ARBA" id="ARBA00022723"/>
    </source>
</evidence>
<dbReference type="PANTHER" id="PTHR10131">
    <property type="entry name" value="TNF RECEPTOR ASSOCIATED FACTOR"/>
    <property type="match status" value="1"/>
</dbReference>
<dbReference type="SUPFAM" id="SSF49599">
    <property type="entry name" value="TRAF domain-like"/>
    <property type="match status" value="1"/>
</dbReference>